<reference evidence="3" key="1">
    <citation type="submission" date="2018-06" db="EMBL/GenBank/DDBJ databases">
        <authorList>
            <person name="Zhirakovskaya E."/>
        </authorList>
    </citation>
    <scope>NUCLEOTIDE SEQUENCE</scope>
</reference>
<feature type="non-terminal residue" evidence="3">
    <location>
        <position position="510"/>
    </location>
</feature>
<feature type="domain" description="LTD" evidence="2">
    <location>
        <begin position="3"/>
        <end position="138"/>
    </location>
</feature>
<feature type="compositionally biased region" description="Polar residues" evidence="1">
    <location>
        <begin position="151"/>
        <end position="169"/>
    </location>
</feature>
<protein>
    <recommendedName>
        <fullName evidence="2">LTD domain-containing protein</fullName>
    </recommendedName>
</protein>
<evidence type="ECO:0000313" key="3">
    <source>
        <dbReference type="EMBL" id="VAW07192.1"/>
    </source>
</evidence>
<dbReference type="PANTHER" id="PTHR42834">
    <property type="entry name" value="ENDONUCLEASE/EXONUCLEASE/PHOSPHATASE FAMILY PROTEIN (AFU_ORTHOLOGUE AFUA_3G09210)"/>
    <property type="match status" value="1"/>
</dbReference>
<dbReference type="PROSITE" id="PS51841">
    <property type="entry name" value="LTD"/>
    <property type="match status" value="1"/>
</dbReference>
<accession>A0A3B0SYA5</accession>
<dbReference type="InterPro" id="IPR001322">
    <property type="entry name" value="Lamin_tail_dom"/>
</dbReference>
<evidence type="ECO:0000256" key="1">
    <source>
        <dbReference type="SAM" id="MobiDB-lite"/>
    </source>
</evidence>
<sequence>VDTLVDCEPPAPSPLLINEVDADQTGTDSAEFIELFDGGVGNTDLTGLSIVLYNGSNDLSYRAYDLDGLSTNAAGYFVLCGNAGNTANCDLDVSPDTNLIQNGADAVVLLTGDAANFPNGSSLPTTGVVDALVYDTNDSDDAGLLGLLNPGQPQVNEGATSSTTESNGRCDNGTGGALNTNTYSQGAPTPGEENDCPSPPIPGITLISAVQGSGATSPFDGQTLTVQGVVTAVFQGTDQIGGFTVQEEDTDADADPATSEGIYVFSSAPVTVGEIVTVTGDVAEFFGLTEITGSVTVVNETAMSGTASSTPLTLPAASFDDLESIEGMLVTGAGLVVTEVYNLGRFGTISLAGERLPNPTQVAAPGAAANAQQAANDLNRVNLDDTLSISNPFPVPFVQGGTLRGGEIASFTGVMFYSFGDYTIQPIGDPVFTGGARPTSAPDVGGDIQIAAFNVLNYFNGDGTGGGFGDVDPTQRGADSLVEFNRQRDKIIAAIVKLDAEVIGLMEIEN</sequence>
<gene>
    <name evidence="3" type="ORF">MNBD_ACTINO02-2709</name>
</gene>
<name>A0A3B0SYA5_9ZZZZ</name>
<dbReference type="CDD" id="cd04486">
    <property type="entry name" value="YhcR_OBF_like"/>
    <property type="match status" value="1"/>
</dbReference>
<feature type="region of interest" description="Disordered" evidence="1">
    <location>
        <begin position="151"/>
        <end position="194"/>
    </location>
</feature>
<evidence type="ECO:0000259" key="2">
    <source>
        <dbReference type="PROSITE" id="PS51841"/>
    </source>
</evidence>
<feature type="non-terminal residue" evidence="3">
    <location>
        <position position="1"/>
    </location>
</feature>
<organism evidence="3">
    <name type="scientific">hydrothermal vent metagenome</name>
    <dbReference type="NCBI Taxonomy" id="652676"/>
    <lineage>
        <taxon>unclassified sequences</taxon>
        <taxon>metagenomes</taxon>
        <taxon>ecological metagenomes</taxon>
    </lineage>
</organism>
<dbReference type="AlphaFoldDB" id="A0A3B0SYA5"/>
<dbReference type="PANTHER" id="PTHR42834:SF1">
    <property type="entry name" value="ENDONUCLEASE_EXONUCLEASE_PHOSPHATASE FAMILY PROTEIN (AFU_ORTHOLOGUE AFUA_3G09210)"/>
    <property type="match status" value="1"/>
</dbReference>
<proteinExistence type="predicted"/>
<feature type="compositionally biased region" description="Polar residues" evidence="1">
    <location>
        <begin position="177"/>
        <end position="187"/>
    </location>
</feature>
<dbReference type="EMBL" id="UOEK01000388">
    <property type="protein sequence ID" value="VAW07192.1"/>
    <property type="molecule type" value="Genomic_DNA"/>
</dbReference>